<dbReference type="Proteomes" id="UP000077755">
    <property type="component" value="Chromosome 7"/>
</dbReference>
<dbReference type="PANTHER" id="PTHR45125">
    <property type="entry name" value="F21J9.4-RELATED"/>
    <property type="match status" value="1"/>
</dbReference>
<keyword evidence="1" id="KW-0175">Coiled coil</keyword>
<name>A0AAF1B7J1_DAUCS</name>
<gene>
    <name evidence="4" type="ORF">DCAR_0729001</name>
</gene>
<evidence type="ECO:0000259" key="3">
    <source>
        <dbReference type="Pfam" id="PF14303"/>
    </source>
</evidence>
<protein>
    <recommendedName>
        <fullName evidence="3">No apical meristem-associated C-terminal domain-containing protein</fullName>
    </recommendedName>
</protein>
<feature type="region of interest" description="Disordered" evidence="2">
    <location>
        <begin position="134"/>
        <end position="157"/>
    </location>
</feature>
<evidence type="ECO:0000313" key="5">
    <source>
        <dbReference type="Proteomes" id="UP000077755"/>
    </source>
</evidence>
<dbReference type="Pfam" id="PF14303">
    <property type="entry name" value="NAM-associated"/>
    <property type="match status" value="1"/>
</dbReference>
<evidence type="ECO:0000313" key="4">
    <source>
        <dbReference type="EMBL" id="WOH09544.1"/>
    </source>
</evidence>
<evidence type="ECO:0000256" key="2">
    <source>
        <dbReference type="SAM" id="MobiDB-lite"/>
    </source>
</evidence>
<feature type="coiled-coil region" evidence="1">
    <location>
        <begin position="199"/>
        <end position="233"/>
    </location>
</feature>
<reference evidence="4" key="1">
    <citation type="journal article" date="2016" name="Nat. Genet.">
        <title>A high-quality carrot genome assembly provides new insights into carotenoid accumulation and asterid genome evolution.</title>
        <authorList>
            <person name="Iorizzo M."/>
            <person name="Ellison S."/>
            <person name="Senalik D."/>
            <person name="Zeng P."/>
            <person name="Satapoomin P."/>
            <person name="Huang J."/>
            <person name="Bowman M."/>
            <person name="Iovene M."/>
            <person name="Sanseverino W."/>
            <person name="Cavagnaro P."/>
            <person name="Yildiz M."/>
            <person name="Macko-Podgorni A."/>
            <person name="Moranska E."/>
            <person name="Grzebelus E."/>
            <person name="Grzebelus D."/>
            <person name="Ashrafi H."/>
            <person name="Zheng Z."/>
            <person name="Cheng S."/>
            <person name="Spooner D."/>
            <person name="Van Deynze A."/>
            <person name="Simon P."/>
        </authorList>
    </citation>
    <scope>NUCLEOTIDE SEQUENCE</scope>
    <source>
        <tissue evidence="4">Leaf</tissue>
    </source>
</reference>
<dbReference type="InterPro" id="IPR029466">
    <property type="entry name" value="NAM-associated_C"/>
</dbReference>
<keyword evidence="5" id="KW-1185">Reference proteome</keyword>
<accession>A0AAF1B7J1</accession>
<dbReference type="AlphaFoldDB" id="A0AAF1B7J1"/>
<proteinExistence type="predicted"/>
<feature type="domain" description="No apical meristem-associated C-terminal" evidence="3">
    <location>
        <begin position="113"/>
        <end position="261"/>
    </location>
</feature>
<organism evidence="4 5">
    <name type="scientific">Daucus carota subsp. sativus</name>
    <name type="common">Carrot</name>
    <dbReference type="NCBI Taxonomy" id="79200"/>
    <lineage>
        <taxon>Eukaryota</taxon>
        <taxon>Viridiplantae</taxon>
        <taxon>Streptophyta</taxon>
        <taxon>Embryophyta</taxon>
        <taxon>Tracheophyta</taxon>
        <taxon>Spermatophyta</taxon>
        <taxon>Magnoliopsida</taxon>
        <taxon>eudicotyledons</taxon>
        <taxon>Gunneridae</taxon>
        <taxon>Pentapetalae</taxon>
        <taxon>asterids</taxon>
        <taxon>campanulids</taxon>
        <taxon>Apiales</taxon>
        <taxon>Apiaceae</taxon>
        <taxon>Apioideae</taxon>
        <taxon>Scandiceae</taxon>
        <taxon>Daucinae</taxon>
        <taxon>Daucus</taxon>
        <taxon>Daucus sect. Daucus</taxon>
    </lineage>
</organism>
<sequence>MGMHFRGVNFTPGEDKLRVSAWLNTSIDAIQGTDQKHYQLWGKIFEYFEQYKETTNERTVKSLTHRWSVIQKATNKFCATLAQVGRLNQSGMTEHDKFEKAKIMYKSLEKCNFQFEHCWNLLKDQPKWIGHATKEDPKRRKTVSPVPKTSPCSAGTEDNAIENDIIELDRPIGRKAEKGKRKALDKQIEESVQLRKLKYTLLEESRKKEEKKLHQEDERLKLEREKVKLAKKESDQRIMMMNLNGMTDIQKQYFQQLQKEIMEENDAPVLG</sequence>
<evidence type="ECO:0000256" key="1">
    <source>
        <dbReference type="SAM" id="Coils"/>
    </source>
</evidence>
<dbReference type="PANTHER" id="PTHR45125:SF3">
    <property type="entry name" value="NO-APICAL-MERISTEM-ASSOCIATED CARBOXY-TERMINAL DOMAIN PROTEIN"/>
    <property type="match status" value="1"/>
</dbReference>
<reference evidence="4" key="2">
    <citation type="submission" date="2022-03" db="EMBL/GenBank/DDBJ databases">
        <title>Draft title - Genomic analysis of global carrot germplasm unveils the trajectory of domestication and the origin of high carotenoid orange carrot.</title>
        <authorList>
            <person name="Iorizzo M."/>
            <person name="Ellison S."/>
            <person name="Senalik D."/>
            <person name="Macko-Podgorni A."/>
            <person name="Grzebelus D."/>
            <person name="Bostan H."/>
            <person name="Rolling W."/>
            <person name="Curaba J."/>
            <person name="Simon P."/>
        </authorList>
    </citation>
    <scope>NUCLEOTIDE SEQUENCE</scope>
    <source>
        <tissue evidence="4">Leaf</tissue>
    </source>
</reference>
<dbReference type="EMBL" id="CP093349">
    <property type="protein sequence ID" value="WOH09544.1"/>
    <property type="molecule type" value="Genomic_DNA"/>
</dbReference>